<gene>
    <name evidence="3" type="ORF">C4D60_Mb03t09000</name>
</gene>
<keyword evidence="4" id="KW-1185">Reference proteome</keyword>
<proteinExistence type="predicted"/>
<comment type="caution">
    <text evidence="3">The sequence shown here is derived from an EMBL/GenBank/DDBJ whole genome shotgun (WGS) entry which is preliminary data.</text>
</comment>
<dbReference type="STRING" id="52838.A0A4S8J8M6"/>
<evidence type="ECO:0000313" key="4">
    <source>
        <dbReference type="Proteomes" id="UP000317650"/>
    </source>
</evidence>
<sequence>MVTQLQAHSGRQRCLPHLHQLDRDPLPEKLTSISMNKAGRQCERALQVVSVHPLLVVYIANPVRVTTSAATFRSLVQKLTGRDADTAELDTTSCSSPLEPADDASTASAPASVASPDSGGSVPSKPSTSGGLRPDNSLVAPVEVFEEGFDAEMMGSFPGFIASILCYEPRVAGLEGFTEV</sequence>
<organism evidence="3 4">
    <name type="scientific">Musa balbisiana</name>
    <name type="common">Banana</name>
    <dbReference type="NCBI Taxonomy" id="52838"/>
    <lineage>
        <taxon>Eukaryota</taxon>
        <taxon>Viridiplantae</taxon>
        <taxon>Streptophyta</taxon>
        <taxon>Embryophyta</taxon>
        <taxon>Tracheophyta</taxon>
        <taxon>Spermatophyta</taxon>
        <taxon>Magnoliopsida</taxon>
        <taxon>Liliopsida</taxon>
        <taxon>Zingiberales</taxon>
        <taxon>Musaceae</taxon>
        <taxon>Musa</taxon>
    </lineage>
</organism>
<feature type="compositionally biased region" description="Low complexity" evidence="1">
    <location>
        <begin position="103"/>
        <end position="124"/>
    </location>
</feature>
<dbReference type="Proteomes" id="UP000317650">
    <property type="component" value="Chromosome 3"/>
</dbReference>
<feature type="region of interest" description="Disordered" evidence="1">
    <location>
        <begin position="86"/>
        <end position="136"/>
    </location>
</feature>
<dbReference type="PANTHER" id="PTHR33624">
    <property type="entry name" value="SIGMA FACTOR BINDING PROTEIN 1, CHLOROPLASTIC"/>
    <property type="match status" value="1"/>
</dbReference>
<dbReference type="Pfam" id="PF05678">
    <property type="entry name" value="VQ"/>
    <property type="match status" value="1"/>
</dbReference>
<evidence type="ECO:0000256" key="1">
    <source>
        <dbReference type="SAM" id="MobiDB-lite"/>
    </source>
</evidence>
<dbReference type="AlphaFoldDB" id="A0A4S8J8M6"/>
<protein>
    <recommendedName>
        <fullName evidence="2">VQ domain-containing protein</fullName>
    </recommendedName>
</protein>
<feature type="domain" description="VQ" evidence="2">
    <location>
        <begin position="59"/>
        <end position="85"/>
    </location>
</feature>
<dbReference type="InterPro" id="IPR008889">
    <property type="entry name" value="VQ"/>
</dbReference>
<dbReference type="PANTHER" id="PTHR33624:SF2">
    <property type="entry name" value="SIGMA FACTOR BINDING PROTEIN 1, CHLOROPLASTIC"/>
    <property type="match status" value="1"/>
</dbReference>
<evidence type="ECO:0000259" key="2">
    <source>
        <dbReference type="Pfam" id="PF05678"/>
    </source>
</evidence>
<evidence type="ECO:0000313" key="3">
    <source>
        <dbReference type="EMBL" id="THU57950.1"/>
    </source>
</evidence>
<dbReference type="InterPro" id="IPR039335">
    <property type="entry name" value="SIB1/2"/>
</dbReference>
<name>A0A4S8J8M6_MUSBA</name>
<dbReference type="EMBL" id="PYDT01000006">
    <property type="protein sequence ID" value="THU57950.1"/>
    <property type="molecule type" value="Genomic_DNA"/>
</dbReference>
<accession>A0A4S8J8M6</accession>
<reference evidence="3 4" key="1">
    <citation type="journal article" date="2019" name="Nat. Plants">
        <title>Genome sequencing of Musa balbisiana reveals subgenome evolution and function divergence in polyploid bananas.</title>
        <authorList>
            <person name="Yao X."/>
        </authorList>
    </citation>
    <scope>NUCLEOTIDE SEQUENCE [LARGE SCALE GENOMIC DNA]</scope>
    <source>
        <strain evidence="4">cv. DH-PKW</strain>
        <tissue evidence="3">Leaves</tissue>
    </source>
</reference>